<accession>A0A1C9C584</accession>
<organism evidence="1 2">
    <name type="scientific">Heterosigma akashiwo virus 01</name>
    <name type="common">HaV01</name>
    <dbReference type="NCBI Taxonomy" id="97195"/>
    <lineage>
        <taxon>Viruses</taxon>
        <taxon>Varidnaviria</taxon>
        <taxon>Bamfordvirae</taxon>
        <taxon>Nucleocytoviricota</taxon>
        <taxon>Megaviricetes</taxon>
        <taxon>Algavirales</taxon>
        <taxon>Phycodnaviridae</taxon>
        <taxon>Raphidovirus</taxon>
        <taxon>Raphidovirus japonicum</taxon>
    </lineage>
</organism>
<dbReference type="KEGG" id="vg:37618495"/>
<name>A0A1C9C584_HAV01</name>
<gene>
    <name evidence="1" type="primary">HaV53_ORF114</name>
</gene>
<evidence type="ECO:0000313" key="1">
    <source>
        <dbReference type="EMBL" id="AOM63445.1"/>
    </source>
</evidence>
<dbReference type="GeneID" id="37618495"/>
<evidence type="ECO:0000313" key="2">
    <source>
        <dbReference type="Proteomes" id="UP000232488"/>
    </source>
</evidence>
<sequence>MEFNELYRYSLLNMTYFLSDNHQILINTNIVTDESVTLSIINLDKNSTHVEISLRDNNSVKLQSVVIKNPKNRKNPTRVTFNNLQIAQLTSLSQVVTTYV</sequence>
<reference evidence="1 2" key="1">
    <citation type="submission" date="2016-03" db="EMBL/GenBank/DDBJ databases">
        <title>Genome sequences of a Phycodnavirus, Heterosigma akashiwo virus strain 53.</title>
        <authorList>
            <person name="Ueki S."/>
            <person name="Ogura Y."/>
            <person name="Hayashi T."/>
        </authorList>
    </citation>
    <scope>NUCLEOTIDE SEQUENCE [LARGE SCALE GENOMIC DNA]</scope>
    <source>
        <strain evidence="1">HaV53</strain>
    </source>
</reference>
<organismHost>
    <name type="scientific">Heterosigma akashiwo</name>
    <name type="common">Chromophytic alga</name>
    <name type="synonym">Heterosigma carterae</name>
    <dbReference type="NCBI Taxonomy" id="2829"/>
</organismHost>
<proteinExistence type="predicted"/>
<keyword evidence="2" id="KW-1185">Reference proteome</keyword>
<dbReference type="EMBL" id="KX008963">
    <property type="protein sequence ID" value="AOM63445.1"/>
    <property type="molecule type" value="Genomic_DNA"/>
</dbReference>
<protein>
    <submittedName>
        <fullName evidence="1">Uncharacterized protein</fullName>
    </submittedName>
</protein>
<dbReference type="Proteomes" id="UP000232488">
    <property type="component" value="Segment"/>
</dbReference>
<dbReference type="RefSeq" id="YP_009507511.1">
    <property type="nucleotide sequence ID" value="NC_038553.1"/>
</dbReference>